<protein>
    <submittedName>
        <fullName evidence="4">Fibronectin type-III domain-containing protein</fullName>
    </submittedName>
</protein>
<evidence type="ECO:0000313" key="2">
    <source>
        <dbReference type="EMBL" id="VDP01257.1"/>
    </source>
</evidence>
<name>A0A3P7ZH21_HELPZ</name>
<proteinExistence type="predicted"/>
<dbReference type="AlphaFoldDB" id="A0A3P7ZH21"/>
<organism evidence="2">
    <name type="scientific">Heligmosomoides polygyrus</name>
    <name type="common">Parasitic roundworm</name>
    <dbReference type="NCBI Taxonomy" id="6339"/>
    <lineage>
        <taxon>Eukaryota</taxon>
        <taxon>Metazoa</taxon>
        <taxon>Ecdysozoa</taxon>
        <taxon>Nematoda</taxon>
        <taxon>Chromadorea</taxon>
        <taxon>Rhabditida</taxon>
        <taxon>Rhabditina</taxon>
        <taxon>Rhabditomorpha</taxon>
        <taxon>Strongyloidea</taxon>
        <taxon>Heligmosomidae</taxon>
        <taxon>Heligmosomoides</taxon>
    </lineage>
</organism>
<dbReference type="WBParaSite" id="HPBE_0001492701-mRNA-1">
    <property type="protein sequence ID" value="HPBE_0001492701-mRNA-1"/>
    <property type="gene ID" value="HPBE_0001492701"/>
</dbReference>
<reference evidence="4" key="2">
    <citation type="submission" date="2019-09" db="UniProtKB">
        <authorList>
            <consortium name="WormBaseParasite"/>
        </authorList>
    </citation>
    <scope>IDENTIFICATION</scope>
</reference>
<gene>
    <name evidence="2" type="ORF">HPBE_LOCUS14928</name>
</gene>
<reference evidence="2 3" key="1">
    <citation type="submission" date="2018-11" db="EMBL/GenBank/DDBJ databases">
        <authorList>
            <consortium name="Pathogen Informatics"/>
        </authorList>
    </citation>
    <scope>NUCLEOTIDE SEQUENCE [LARGE SCALE GENOMIC DNA]</scope>
</reference>
<evidence type="ECO:0000313" key="4">
    <source>
        <dbReference type="WBParaSite" id="HPBE_0001492701-mRNA-1"/>
    </source>
</evidence>
<sequence>MTESIYDNMPKERRKKTLEVASPLPKPKPRSRPPSLASLISSENSLALLTPEQQRKPRDAEPSSQLADLAQLSVPSLTSSARAGSCERLTACPDGSGGCNLESKLKTAGESASSISFSSAAVAIPFPEPVPVRIDLGFFSSQTKPQGTFMWLIRNEGGSEWMAEWVAVRTSGKEVDGSVPEVQYRRVRGQCHRFRPYLAYGNYLSC</sequence>
<dbReference type="EMBL" id="UZAH01028608">
    <property type="protein sequence ID" value="VDP01257.1"/>
    <property type="molecule type" value="Genomic_DNA"/>
</dbReference>
<evidence type="ECO:0000256" key="1">
    <source>
        <dbReference type="SAM" id="MobiDB-lite"/>
    </source>
</evidence>
<evidence type="ECO:0000313" key="3">
    <source>
        <dbReference type="Proteomes" id="UP000050761"/>
    </source>
</evidence>
<keyword evidence="3" id="KW-1185">Reference proteome</keyword>
<dbReference type="Proteomes" id="UP000050761">
    <property type="component" value="Unassembled WGS sequence"/>
</dbReference>
<feature type="region of interest" description="Disordered" evidence="1">
    <location>
        <begin position="1"/>
        <end position="67"/>
    </location>
</feature>
<dbReference type="OrthoDB" id="5876897at2759"/>
<feature type="compositionally biased region" description="Low complexity" evidence="1">
    <location>
        <begin position="33"/>
        <end position="42"/>
    </location>
</feature>
<accession>A0A3P7ZH21</accession>